<dbReference type="EMBL" id="JBHLZU010000026">
    <property type="protein sequence ID" value="MFB9908187.1"/>
    <property type="molecule type" value="Genomic_DNA"/>
</dbReference>
<evidence type="ECO:0000259" key="4">
    <source>
        <dbReference type="Pfam" id="PF02576"/>
    </source>
</evidence>
<name>A0ABV6A4W1_9PSEU</name>
<dbReference type="PANTHER" id="PTHR33867:SF1">
    <property type="entry name" value="RIBOSOME MATURATION FACTOR RIMP"/>
    <property type="match status" value="1"/>
</dbReference>
<evidence type="ECO:0000313" key="6">
    <source>
        <dbReference type="EMBL" id="MFB9908187.1"/>
    </source>
</evidence>
<feature type="domain" description="Ribosome maturation factor RimP C-terminal" evidence="5">
    <location>
        <begin position="101"/>
        <end position="162"/>
    </location>
</feature>
<protein>
    <recommendedName>
        <fullName evidence="3">Ribosome maturation factor RimP</fullName>
    </recommendedName>
</protein>
<keyword evidence="7" id="KW-1185">Reference proteome</keyword>
<dbReference type="InterPro" id="IPR003728">
    <property type="entry name" value="Ribosome_maturation_RimP"/>
</dbReference>
<sequence length="190" mass="20575">MSSRQHGEPGPRGARDQLTAQLEPIVDAAVRAAGFELEQLDVRSAGRRRVLRVVVDSERGVNLDEVADASRSVAEALDAREDVLSDAYTLEVSSRGLDAPLTKPRHWRHTRLRLAKVRLADGSELVGRVGDADDEGVQLLVGGELRRIGYSDIARAMVEVEFREPPAAELAALGATAKANADDTTKEESK</sequence>
<comment type="function">
    <text evidence="3">Required for maturation of 30S ribosomal subunits.</text>
</comment>
<feature type="domain" description="Ribosome maturation factor RimP N-terminal" evidence="4">
    <location>
        <begin position="25"/>
        <end position="98"/>
    </location>
</feature>
<evidence type="ECO:0000256" key="1">
    <source>
        <dbReference type="ARBA" id="ARBA00022490"/>
    </source>
</evidence>
<evidence type="ECO:0000256" key="3">
    <source>
        <dbReference type="HAMAP-Rule" id="MF_01077"/>
    </source>
</evidence>
<reference evidence="6 7" key="1">
    <citation type="submission" date="2024-09" db="EMBL/GenBank/DDBJ databases">
        <authorList>
            <person name="Sun Q."/>
            <person name="Mori K."/>
        </authorList>
    </citation>
    <scope>NUCLEOTIDE SEQUENCE [LARGE SCALE GENOMIC DNA]</scope>
    <source>
        <strain evidence="6 7">TBRC 7907</strain>
    </source>
</reference>
<dbReference type="RefSeq" id="WP_377859631.1">
    <property type="nucleotide sequence ID" value="NZ_JBHLZU010000026.1"/>
</dbReference>
<dbReference type="HAMAP" id="MF_01077">
    <property type="entry name" value="RimP"/>
    <property type="match status" value="1"/>
</dbReference>
<comment type="caution">
    <text evidence="6">The sequence shown here is derived from an EMBL/GenBank/DDBJ whole genome shotgun (WGS) entry which is preliminary data.</text>
</comment>
<gene>
    <name evidence="3 6" type="primary">rimP</name>
    <name evidence="6" type="ORF">ACFFQA_30005</name>
</gene>
<proteinExistence type="inferred from homology"/>
<dbReference type="CDD" id="cd01734">
    <property type="entry name" value="YlxS_C"/>
    <property type="match status" value="1"/>
</dbReference>
<keyword evidence="1 3" id="KW-0963">Cytoplasm</keyword>
<dbReference type="Pfam" id="PF17384">
    <property type="entry name" value="DUF150_C"/>
    <property type="match status" value="1"/>
</dbReference>
<dbReference type="SUPFAM" id="SSF75420">
    <property type="entry name" value="YhbC-like, N-terminal domain"/>
    <property type="match status" value="1"/>
</dbReference>
<dbReference type="NCBIfam" id="NF000930">
    <property type="entry name" value="PRK00092.2-2"/>
    <property type="match status" value="1"/>
</dbReference>
<comment type="similarity">
    <text evidence="3">Belongs to the RimP family.</text>
</comment>
<accession>A0ABV6A4W1</accession>
<comment type="subcellular location">
    <subcellularLocation>
        <location evidence="3">Cytoplasm</location>
    </subcellularLocation>
</comment>
<dbReference type="InterPro" id="IPR028998">
    <property type="entry name" value="RimP_C"/>
</dbReference>
<dbReference type="Proteomes" id="UP001589693">
    <property type="component" value="Unassembled WGS sequence"/>
</dbReference>
<dbReference type="Gene3D" id="3.30.300.70">
    <property type="entry name" value="RimP-like superfamily, N-terminal"/>
    <property type="match status" value="1"/>
</dbReference>
<evidence type="ECO:0000259" key="5">
    <source>
        <dbReference type="Pfam" id="PF17384"/>
    </source>
</evidence>
<keyword evidence="2 3" id="KW-0690">Ribosome biogenesis</keyword>
<dbReference type="InterPro" id="IPR035956">
    <property type="entry name" value="RimP_N_sf"/>
</dbReference>
<evidence type="ECO:0000256" key="2">
    <source>
        <dbReference type="ARBA" id="ARBA00022517"/>
    </source>
</evidence>
<dbReference type="PANTHER" id="PTHR33867">
    <property type="entry name" value="RIBOSOME MATURATION FACTOR RIMP"/>
    <property type="match status" value="1"/>
</dbReference>
<evidence type="ECO:0000313" key="7">
    <source>
        <dbReference type="Proteomes" id="UP001589693"/>
    </source>
</evidence>
<dbReference type="InterPro" id="IPR028989">
    <property type="entry name" value="RimP_N"/>
</dbReference>
<dbReference type="Pfam" id="PF02576">
    <property type="entry name" value="RimP_N"/>
    <property type="match status" value="1"/>
</dbReference>
<organism evidence="6 7">
    <name type="scientific">Allokutzneria oryzae</name>
    <dbReference type="NCBI Taxonomy" id="1378989"/>
    <lineage>
        <taxon>Bacteria</taxon>
        <taxon>Bacillati</taxon>
        <taxon>Actinomycetota</taxon>
        <taxon>Actinomycetes</taxon>
        <taxon>Pseudonocardiales</taxon>
        <taxon>Pseudonocardiaceae</taxon>
        <taxon>Allokutzneria</taxon>
    </lineage>
</organism>